<comment type="caution">
    <text evidence="7">The sequence shown here is derived from an EMBL/GenBank/DDBJ whole genome shotgun (WGS) entry which is preliminary data.</text>
</comment>
<evidence type="ECO:0000256" key="6">
    <source>
        <dbReference type="ARBA" id="ARBA00025737"/>
    </source>
</evidence>
<evidence type="ECO:0000256" key="1">
    <source>
        <dbReference type="ARBA" id="ARBA00001970"/>
    </source>
</evidence>
<keyword evidence="8" id="KW-1185">Reference proteome</keyword>
<dbReference type="RefSeq" id="WP_337716542.1">
    <property type="nucleotide sequence ID" value="NZ_JBBEGL010000006.1"/>
</dbReference>
<keyword evidence="2 7" id="KW-0575">Peroxidase</keyword>
<evidence type="ECO:0000313" key="8">
    <source>
        <dbReference type="Proteomes" id="UP001370100"/>
    </source>
</evidence>
<dbReference type="PROSITE" id="PS51404">
    <property type="entry name" value="DYP_PEROXIDASE"/>
    <property type="match status" value="1"/>
</dbReference>
<name>A0ABU8NCT4_9PSEU</name>
<comment type="similarity">
    <text evidence="6">Belongs to the DyP-type peroxidase family.</text>
</comment>
<sequence>MRRAEVVDREDVQGLVARGYGRLPHASYSLYAIERPGEARALLARWADVVGTAGPAGEGTTLNVALSAAGLRALGIAESRIAGFAAPFVEGMVTEHRSRLLGDTGENDPATWSWGGPRHDPVHVLVLLFAPSPAELDERTAALDREASALRLLVRHDTDALSPHEPFGFADGISQPRVAGLGRDPGGLPAGEFVLGYRNAYGQRTWRPLVPPAADPRGLLPADPDGSGARDLGRNGTYLVVRQLEQDVDGFWDFVRTRTERDGTADPDAAERLAARMVGRWRSGAPLVLTPERDDPRRRTEDFAYGADLDGLRCPRGAHVRRVNPRDALAPVGTTREIVDRHRVLRRGRPYTVPPADGEAARRGLHFLCLGANIARQYEFVQHTWINDPHFDGLRDDADPLVAPRAERGRTFTEQARPVRRRHRGMPAFVRVRGGEYFFLPSRRALRWLGSGDGPGTGAT</sequence>
<dbReference type="Proteomes" id="UP001370100">
    <property type="component" value="Unassembled WGS sequence"/>
</dbReference>
<dbReference type="GO" id="GO:0004601">
    <property type="term" value="F:peroxidase activity"/>
    <property type="evidence" value="ECO:0007669"/>
    <property type="project" value="UniProtKB-KW"/>
</dbReference>
<protein>
    <submittedName>
        <fullName evidence="7">Peroxidase</fullName>
    </submittedName>
</protein>
<dbReference type="SUPFAM" id="SSF54909">
    <property type="entry name" value="Dimeric alpha+beta barrel"/>
    <property type="match status" value="1"/>
</dbReference>
<keyword evidence="5" id="KW-0408">Iron</keyword>
<comment type="cofactor">
    <cofactor evidence="1">
        <name>heme b</name>
        <dbReference type="ChEBI" id="CHEBI:60344"/>
    </cofactor>
</comment>
<dbReference type="InterPro" id="IPR006314">
    <property type="entry name" value="Dyp_peroxidase"/>
</dbReference>
<gene>
    <name evidence="7" type="ORF">WCD41_22310</name>
</gene>
<keyword evidence="4" id="KW-0560">Oxidoreductase</keyword>
<evidence type="ECO:0000256" key="4">
    <source>
        <dbReference type="ARBA" id="ARBA00023002"/>
    </source>
</evidence>
<evidence type="ECO:0000256" key="3">
    <source>
        <dbReference type="ARBA" id="ARBA00022723"/>
    </source>
</evidence>
<accession>A0ABU8NCT4</accession>
<dbReference type="PANTHER" id="PTHR30521:SF5">
    <property type="entry name" value="BLR4509 PROTEIN"/>
    <property type="match status" value="1"/>
</dbReference>
<evidence type="ECO:0000313" key="7">
    <source>
        <dbReference type="EMBL" id="MEJ2889209.1"/>
    </source>
</evidence>
<keyword evidence="3" id="KW-0479">Metal-binding</keyword>
<evidence type="ECO:0000256" key="5">
    <source>
        <dbReference type="ARBA" id="ARBA00023004"/>
    </source>
</evidence>
<proteinExistence type="inferred from homology"/>
<dbReference type="PANTHER" id="PTHR30521">
    <property type="entry name" value="DEFERROCHELATASE/PEROXIDASE"/>
    <property type="match status" value="1"/>
</dbReference>
<organism evidence="7 8">
    <name type="scientific">Actinomycetospora aeridis</name>
    <dbReference type="NCBI Taxonomy" id="3129231"/>
    <lineage>
        <taxon>Bacteria</taxon>
        <taxon>Bacillati</taxon>
        <taxon>Actinomycetota</taxon>
        <taxon>Actinomycetes</taxon>
        <taxon>Pseudonocardiales</taxon>
        <taxon>Pseudonocardiaceae</taxon>
        <taxon>Actinomycetospora</taxon>
    </lineage>
</organism>
<evidence type="ECO:0000256" key="2">
    <source>
        <dbReference type="ARBA" id="ARBA00022559"/>
    </source>
</evidence>
<dbReference type="EMBL" id="JBBEGL010000006">
    <property type="protein sequence ID" value="MEJ2889209.1"/>
    <property type="molecule type" value="Genomic_DNA"/>
</dbReference>
<reference evidence="7 8" key="1">
    <citation type="submission" date="2024-03" db="EMBL/GenBank/DDBJ databases">
        <title>Actinomycetospora sp. OC33-EN06, a novel actinomycete isolated from wild orchid (Aerides multiflora).</title>
        <authorList>
            <person name="Suriyachadkun C."/>
        </authorList>
    </citation>
    <scope>NUCLEOTIDE SEQUENCE [LARGE SCALE GENOMIC DNA]</scope>
    <source>
        <strain evidence="7 8">OC33-EN06</strain>
    </source>
</reference>
<dbReference type="InterPro" id="IPR011008">
    <property type="entry name" value="Dimeric_a/b-barrel"/>
</dbReference>